<protein>
    <recommendedName>
        <fullName evidence="3">Lipoprotein</fullName>
    </recommendedName>
</protein>
<reference evidence="1 2" key="1">
    <citation type="submission" date="2018-08" db="EMBL/GenBank/DDBJ databases">
        <title>A genome reference for cultivated species of the human gut microbiota.</title>
        <authorList>
            <person name="Zou Y."/>
            <person name="Xue W."/>
            <person name="Luo G."/>
        </authorList>
    </citation>
    <scope>NUCLEOTIDE SEQUENCE [LARGE SCALE GENOMIC DNA]</scope>
    <source>
        <strain evidence="1 2">AF10-17</strain>
    </source>
</reference>
<proteinExistence type="predicted"/>
<evidence type="ECO:0000313" key="1">
    <source>
        <dbReference type="EMBL" id="RGW72180.1"/>
    </source>
</evidence>
<dbReference type="AlphaFoldDB" id="A0AA92W925"/>
<dbReference type="EMBL" id="QSAV01000121">
    <property type="protein sequence ID" value="RGW72180.1"/>
    <property type="molecule type" value="Genomic_DNA"/>
</dbReference>
<comment type="caution">
    <text evidence="1">The sequence shown here is derived from an EMBL/GenBank/DDBJ whole genome shotgun (WGS) entry which is preliminary data.</text>
</comment>
<evidence type="ECO:0000313" key="2">
    <source>
        <dbReference type="Proteomes" id="UP000285776"/>
    </source>
</evidence>
<name>A0AA92W925_9BACT</name>
<sequence>MDKYFYLILLYFFTSCSSTSIKLVDDYYIYSPDDYYTTYYLKCKLSSDQDPVIDSVHVVCWNDSTIIIGRGREKYNWWIIKASSEKLKCCNNDSVIGPVSEHFVKAYMRNAKFNRFVLK</sequence>
<dbReference type="PROSITE" id="PS51257">
    <property type="entry name" value="PROKAR_LIPOPROTEIN"/>
    <property type="match status" value="1"/>
</dbReference>
<gene>
    <name evidence="1" type="ORF">DWV53_15320</name>
</gene>
<evidence type="ECO:0008006" key="3">
    <source>
        <dbReference type="Google" id="ProtNLM"/>
    </source>
</evidence>
<organism evidence="1 2">
    <name type="scientific">Segatella copri</name>
    <dbReference type="NCBI Taxonomy" id="165179"/>
    <lineage>
        <taxon>Bacteria</taxon>
        <taxon>Pseudomonadati</taxon>
        <taxon>Bacteroidota</taxon>
        <taxon>Bacteroidia</taxon>
        <taxon>Bacteroidales</taxon>
        <taxon>Prevotellaceae</taxon>
        <taxon>Segatella</taxon>
    </lineage>
</organism>
<dbReference type="RefSeq" id="WP_118155479.1">
    <property type="nucleotide sequence ID" value="NZ_QSAV01000121.1"/>
</dbReference>
<dbReference type="Proteomes" id="UP000285776">
    <property type="component" value="Unassembled WGS sequence"/>
</dbReference>
<accession>A0AA92W925</accession>